<dbReference type="Pfam" id="PF06314">
    <property type="entry name" value="ADC"/>
    <property type="match status" value="1"/>
</dbReference>
<keyword evidence="2" id="KW-1185">Reference proteome</keyword>
<accession>A0A3G9GAZ2</accession>
<dbReference type="KEGG" id="amah:DLM_0914"/>
<dbReference type="Proteomes" id="UP000198290">
    <property type="component" value="Chromosome"/>
</dbReference>
<evidence type="ECO:0000313" key="2">
    <source>
        <dbReference type="Proteomes" id="UP000198290"/>
    </source>
</evidence>
<reference evidence="2" key="3">
    <citation type="journal article" date="2017" name="Plant Physiol. Biochem.">
        <title>Differential oxidative and antioxidative response of duckweed Lemna minor toward plant growth promoting/inhibiting bacteria.</title>
        <authorList>
            <person name="Ishizawa H."/>
            <person name="Kuroda M."/>
            <person name="Morikawa M."/>
            <person name="Ike M."/>
        </authorList>
    </citation>
    <scope>NUCLEOTIDE SEQUENCE [LARGE SCALE GENOMIC DNA]</scope>
    <source>
        <strain evidence="2">H3</strain>
    </source>
</reference>
<dbReference type="InterPro" id="IPR010451">
    <property type="entry name" value="Acetoacetate_decarboxylase"/>
</dbReference>
<evidence type="ECO:0008006" key="3">
    <source>
        <dbReference type="Google" id="ProtNLM"/>
    </source>
</evidence>
<reference evidence="1 2" key="2">
    <citation type="journal article" date="2017" name="Genome Announc.">
        <title>Draft genome sequence of Aquitalea magnusonii strain H3, a plant growth-promoting bacterium of duckweed Lemna minor.</title>
        <authorList>
            <person name="Ishizawa H."/>
            <person name="Kuroda M."/>
            <person name="Ike M."/>
        </authorList>
    </citation>
    <scope>NUCLEOTIDE SEQUENCE [LARGE SCALE GENOMIC DNA]</scope>
    <source>
        <strain evidence="1 2">H3</strain>
    </source>
</reference>
<dbReference type="GO" id="GO:0016829">
    <property type="term" value="F:lyase activity"/>
    <property type="evidence" value="ECO:0007669"/>
    <property type="project" value="InterPro"/>
</dbReference>
<dbReference type="Gene3D" id="2.40.400.10">
    <property type="entry name" value="Acetoacetate decarboxylase-like"/>
    <property type="match status" value="1"/>
</dbReference>
<dbReference type="EMBL" id="AP018823">
    <property type="protein sequence ID" value="BBF84554.1"/>
    <property type="molecule type" value="Genomic_DNA"/>
</dbReference>
<sequence>MEMPILYYDSSQCMAFFWVDCARAQSLLSEGLDVVRFGRKALAVLAFYQYRTTSIGSYNEVGTAIACVPKGSRQPARPLLSLFKGVDKGIVGFNVIDLPVTTPAACAAGRDIWGYPKFVTPIDFSLQQGQFHGAVHDPAGGSPLCSLSGKIGLGVTAPLINLILYSAHHGQMLRTLVNIRAKGPMCLPGSVRMHIGRTNHRMAENLRVLGLQDARPAFIAHTDGLQLRLNAGAALP</sequence>
<dbReference type="SUPFAM" id="SSF160104">
    <property type="entry name" value="Acetoacetate decarboxylase-like"/>
    <property type="match status" value="1"/>
</dbReference>
<name>A0A3G9GAZ2_9NEIS</name>
<gene>
    <name evidence="1" type="ORF">DLM_0914</name>
</gene>
<proteinExistence type="predicted"/>
<organism evidence="1 2">
    <name type="scientific">Aquitalea magnusonii</name>
    <dbReference type="NCBI Taxonomy" id="332411"/>
    <lineage>
        <taxon>Bacteria</taxon>
        <taxon>Pseudomonadati</taxon>
        <taxon>Pseudomonadota</taxon>
        <taxon>Betaproteobacteria</taxon>
        <taxon>Neisseriales</taxon>
        <taxon>Chromobacteriaceae</taxon>
        <taxon>Aquitalea</taxon>
    </lineage>
</organism>
<protein>
    <recommendedName>
        <fullName evidence="3">Acetoacetate decarboxylase</fullName>
    </recommendedName>
</protein>
<reference evidence="2" key="1">
    <citation type="journal article" date="2017" name="Biotechnol. Biofuels">
        <title>Evaluation of environmental bacterial communities as a factor affecting the growth of duckweed Lemna minor.</title>
        <authorList>
            <person name="Ishizawa H."/>
            <person name="Kuroda M."/>
            <person name="Morikawa M."/>
            <person name="Ike M."/>
        </authorList>
    </citation>
    <scope>NUCLEOTIDE SEQUENCE [LARGE SCALE GENOMIC DNA]</scope>
    <source>
        <strain evidence="2">H3</strain>
    </source>
</reference>
<dbReference type="InterPro" id="IPR023375">
    <property type="entry name" value="ADC_dom_sf"/>
</dbReference>
<evidence type="ECO:0000313" key="1">
    <source>
        <dbReference type="EMBL" id="BBF84554.1"/>
    </source>
</evidence>
<dbReference type="AlphaFoldDB" id="A0A3G9GAZ2"/>